<accession>A0AA48GSU9</accession>
<evidence type="ECO:0000256" key="1">
    <source>
        <dbReference type="ARBA" id="ARBA00004429"/>
    </source>
</evidence>
<evidence type="ECO:0000256" key="10">
    <source>
        <dbReference type="ARBA" id="ARBA00023186"/>
    </source>
</evidence>
<evidence type="ECO:0000256" key="4">
    <source>
        <dbReference type="ARBA" id="ARBA00022448"/>
    </source>
</evidence>
<dbReference type="GO" id="GO:0005886">
    <property type="term" value="C:plasma membrane"/>
    <property type="evidence" value="ECO:0007669"/>
    <property type="project" value="UniProtKB-SubCell"/>
</dbReference>
<dbReference type="GO" id="GO:0032977">
    <property type="term" value="F:membrane insertase activity"/>
    <property type="evidence" value="ECO:0007669"/>
    <property type="project" value="InterPro"/>
</dbReference>
<keyword evidence="9 13" id="KW-0472">Membrane</keyword>
<dbReference type="AlphaFoldDB" id="A0AA48GSU9"/>
<dbReference type="Proteomes" id="UP001238179">
    <property type="component" value="Chromosome"/>
</dbReference>
<proteinExistence type="inferred from homology"/>
<reference evidence="16" key="1">
    <citation type="journal article" date="2023" name="Int. J. Syst. Evol. Microbiol.">
        <title>Mesoterricola silvestris gen. nov., sp. nov., Mesoterricola sediminis sp. nov., Geothrix oryzae sp. nov., Geothrix edaphica sp. nov., Geothrix rubra sp. nov., and Geothrix limicola sp. nov., six novel members of Acidobacteriota isolated from soils.</title>
        <authorList>
            <person name="Itoh H."/>
            <person name="Sugisawa Y."/>
            <person name="Mise K."/>
            <person name="Xu Z."/>
            <person name="Kuniyasu M."/>
            <person name="Ushijima N."/>
            <person name="Kawano K."/>
            <person name="Kobayashi E."/>
            <person name="Shiratori Y."/>
            <person name="Masuda Y."/>
            <person name="Senoo K."/>
        </authorList>
    </citation>
    <scope>NUCLEOTIDE SEQUENCE [LARGE SCALE GENOMIC DNA]</scope>
    <source>
        <strain evidence="16">W79</strain>
    </source>
</reference>
<organism evidence="15 16">
    <name type="scientific">Mesoterricola silvestris</name>
    <dbReference type="NCBI Taxonomy" id="2927979"/>
    <lineage>
        <taxon>Bacteria</taxon>
        <taxon>Pseudomonadati</taxon>
        <taxon>Acidobacteriota</taxon>
        <taxon>Holophagae</taxon>
        <taxon>Holophagales</taxon>
        <taxon>Holophagaceae</taxon>
        <taxon>Mesoterricola</taxon>
    </lineage>
</organism>
<feature type="transmembrane region" description="Helical" evidence="13">
    <location>
        <begin position="412"/>
        <end position="433"/>
    </location>
</feature>
<evidence type="ECO:0000256" key="6">
    <source>
        <dbReference type="ARBA" id="ARBA00022692"/>
    </source>
</evidence>
<dbReference type="PRINTS" id="PR01900">
    <property type="entry name" value="YIDCPROTEIN"/>
</dbReference>
<dbReference type="RefSeq" id="WP_316413723.1">
    <property type="nucleotide sequence ID" value="NZ_AP027080.1"/>
</dbReference>
<comment type="subunit">
    <text evidence="13">Interacts with the Sec translocase complex via SecD. Specifically interacts with transmembrane segments of nascent integral membrane proteins during membrane integration.</text>
</comment>
<dbReference type="GO" id="GO:0051205">
    <property type="term" value="P:protein insertion into membrane"/>
    <property type="evidence" value="ECO:0007669"/>
    <property type="project" value="TreeGrafter"/>
</dbReference>
<dbReference type="InterPro" id="IPR028055">
    <property type="entry name" value="YidC/Oxa/ALB_C"/>
</dbReference>
<sequence length="531" mass="58623">MNNRNMVIFVVASILMLVGYNYAMNKFYPPKPVPPAVRMAQEEKPAATAAPAAPAALPVAQGAVDPQARFTLKTATLGLTWRKQDGALVQIEWKDGTPFLPQARKDKEGREVSLDFPGLGSALQSRFEGDPAVTAVEGGRNVVFTSAQGDRLTYRVPDTGHVVEMQWSSPRGAGLNLVPMPSNLLNVHGLGRVFTLDAKGVKDVAWADMLKDPFFSFVGAKRKVLPPASAKVGLDAGVDLASKSQRAWYFAAIWDASAPTVRDVAQGYNLLPDASGNASARLYLGPKQAEALGAFHAPGHVADGKIFQKVMDFGFFGLVAQLLFLILRGIHQLVPNWGWSIVLLTLVIRGALWPLNTKTTVQMIRMKELEPHQKALQSKYEKFGNDMAKKAEMQKELMAFYKKNGHNPMGGCLPMVLQMPVFFALWSMLNAVYELRHAPFAFWLKDLSAQDPYYVLPILMGVSMIAQQAMTPSVGDPTQRKMMMVMMPVMFTFFFATTPSGLCLYYLMFNLIGILQTWLVMRSYKPQPVVV</sequence>
<dbReference type="PANTHER" id="PTHR12428">
    <property type="entry name" value="OXA1"/>
    <property type="match status" value="1"/>
</dbReference>
<keyword evidence="5 13" id="KW-1003">Cell membrane</keyword>
<dbReference type="EMBL" id="AP027080">
    <property type="protein sequence ID" value="BDU75040.1"/>
    <property type="molecule type" value="Genomic_DNA"/>
</dbReference>
<evidence type="ECO:0000256" key="9">
    <source>
        <dbReference type="ARBA" id="ARBA00023136"/>
    </source>
</evidence>
<evidence type="ECO:0000313" key="15">
    <source>
        <dbReference type="EMBL" id="BDU75040.1"/>
    </source>
</evidence>
<evidence type="ECO:0000256" key="3">
    <source>
        <dbReference type="ARBA" id="ARBA00015325"/>
    </source>
</evidence>
<evidence type="ECO:0000256" key="12">
    <source>
        <dbReference type="ARBA" id="ARBA00033342"/>
    </source>
</evidence>
<dbReference type="HAMAP" id="MF_01810">
    <property type="entry name" value="YidC_type1"/>
    <property type="match status" value="1"/>
</dbReference>
<dbReference type="PRINTS" id="PR00701">
    <property type="entry name" value="60KDINNERMP"/>
</dbReference>
<comment type="function">
    <text evidence="13">Required for the insertion and/or proper folding and/or complex formation of integral membrane proteins into the membrane. Involved in integration of membrane proteins that insert both dependently and independently of the Sec translocase complex, as well as at least some lipoproteins. Aids folding of multispanning membrane proteins.</text>
</comment>
<feature type="transmembrane region" description="Helical" evidence="13">
    <location>
        <begin position="313"/>
        <end position="331"/>
    </location>
</feature>
<dbReference type="NCBIfam" id="TIGR03592">
    <property type="entry name" value="yidC_oxa1_cterm"/>
    <property type="match status" value="1"/>
</dbReference>
<keyword evidence="16" id="KW-1185">Reference proteome</keyword>
<feature type="transmembrane region" description="Helical" evidence="13">
    <location>
        <begin position="6"/>
        <end position="23"/>
    </location>
</feature>
<keyword evidence="10 13" id="KW-0143">Chaperone</keyword>
<evidence type="ECO:0000256" key="11">
    <source>
        <dbReference type="ARBA" id="ARBA00033245"/>
    </source>
</evidence>
<feature type="transmembrane region" description="Helical" evidence="13">
    <location>
        <begin position="453"/>
        <end position="470"/>
    </location>
</feature>
<keyword evidence="8 13" id="KW-1133">Transmembrane helix</keyword>
<evidence type="ECO:0000256" key="2">
    <source>
        <dbReference type="ARBA" id="ARBA00010527"/>
    </source>
</evidence>
<keyword evidence="4 13" id="KW-0813">Transport</keyword>
<dbReference type="InterPro" id="IPR019998">
    <property type="entry name" value="Membr_insert_YidC"/>
</dbReference>
<feature type="domain" description="Membrane insertase YidC/Oxa/ALB C-terminal" evidence="14">
    <location>
        <begin position="337"/>
        <end position="522"/>
    </location>
</feature>
<name>A0AA48GSU9_9BACT</name>
<protein>
    <recommendedName>
        <fullName evidence="3 13">Membrane protein insertase YidC</fullName>
    </recommendedName>
    <alternativeName>
        <fullName evidence="12 13">Foldase YidC</fullName>
    </alternativeName>
    <alternativeName>
        <fullName evidence="13">Membrane protein YidC</fullName>
    </alternativeName>
    <alternativeName>
        <fullName evidence="11 13">membrane integrase YidC</fullName>
    </alternativeName>
</protein>
<dbReference type="PANTHER" id="PTHR12428:SF65">
    <property type="entry name" value="CYTOCHROME C OXIDASE ASSEMBLY PROTEIN COX18, MITOCHONDRIAL"/>
    <property type="match status" value="1"/>
</dbReference>
<dbReference type="Pfam" id="PF02096">
    <property type="entry name" value="60KD_IMP"/>
    <property type="match status" value="1"/>
</dbReference>
<dbReference type="InterPro" id="IPR001708">
    <property type="entry name" value="YidC/ALB3/OXA1/COX18"/>
</dbReference>
<evidence type="ECO:0000256" key="8">
    <source>
        <dbReference type="ARBA" id="ARBA00022989"/>
    </source>
</evidence>
<keyword evidence="6 13" id="KW-0812">Transmembrane</keyword>
<dbReference type="GO" id="GO:0015031">
    <property type="term" value="P:protein transport"/>
    <property type="evidence" value="ECO:0007669"/>
    <property type="project" value="UniProtKB-KW"/>
</dbReference>
<evidence type="ECO:0000259" key="14">
    <source>
        <dbReference type="Pfam" id="PF02096"/>
    </source>
</evidence>
<evidence type="ECO:0000256" key="5">
    <source>
        <dbReference type="ARBA" id="ARBA00022475"/>
    </source>
</evidence>
<feature type="transmembrane region" description="Helical" evidence="13">
    <location>
        <begin position="337"/>
        <end position="356"/>
    </location>
</feature>
<comment type="similarity">
    <text evidence="2 13">Belongs to the OXA1/ALB3/YidC family. Type 1 subfamily.</text>
</comment>
<comment type="subcellular location">
    <subcellularLocation>
        <location evidence="1">Cell inner membrane</location>
        <topology evidence="1">Multi-pass membrane protein</topology>
    </subcellularLocation>
    <subcellularLocation>
        <location evidence="13">Cell membrane</location>
        <topology evidence="13">Multi-pass membrane protein</topology>
    </subcellularLocation>
</comment>
<dbReference type="KEGG" id="msil:METEAL_42140"/>
<evidence type="ECO:0000313" key="16">
    <source>
        <dbReference type="Proteomes" id="UP001238179"/>
    </source>
</evidence>
<evidence type="ECO:0000256" key="13">
    <source>
        <dbReference type="HAMAP-Rule" id="MF_01810"/>
    </source>
</evidence>
<evidence type="ECO:0000256" key="7">
    <source>
        <dbReference type="ARBA" id="ARBA00022927"/>
    </source>
</evidence>
<dbReference type="CDD" id="cd20070">
    <property type="entry name" value="5TM_YidC_Alb3"/>
    <property type="match status" value="1"/>
</dbReference>
<dbReference type="InterPro" id="IPR047196">
    <property type="entry name" value="YidC_ALB_C"/>
</dbReference>
<gene>
    <name evidence="13" type="primary">yidC</name>
    <name evidence="15" type="ORF">METEAL_42140</name>
</gene>
<keyword evidence="7 13" id="KW-0653">Protein transport</keyword>